<sequence>MSHLPTTNGLQNGSDSLQTPANRVANGETPPNWIPCTDQPALVLRRLRIICIGGGCSGLTLAHKIYHELKLGDFVEFKIYEKNPQVGGTWFENTYPGVACDIPAHAYTFPFEPNPNWSHFYVPGQEIHEYVLRATRKWNLDKDIQFNTRAIETVWDDELGKWKVVLDHAGTIIHDEADILVNASGVLNQTNWPDIEGLSSFKGKLFHTSTWDNTYDWSNKRVAVIGNGSSGIQCVAAMQPKVAQLVNFVRNPTWLSANFCANKTRDGNNFAYTEEERTGWAENTEAHFSVNGFFYGMYKDHPMQVELEKVSRQQMAEQMKGYSDPELVSRMLSLEFSPGCRRLTPGNGYLQAFANDNATITFDPIECITELGIKTVTGDEQQFDLIVCATGFNSNFIPPWKMLGRHGATLEERWKVTPEAFFGVQVDTMPNYFTFNGPNCPVSHGSFLREVSWTSDYILRWAKKIAAEDIKSIDVRREAMDDYNVYCQEFLKRMVWADKCTLLHFKDCLESIGGEHFNIEYRSKNRFRFLGNGESDPLGVDPVIADPLDPEQSACTEQVQELEGQVETCNASLEGSNRRVEILESGAAVCNSLDGTTVQRGGHSYKLHCSKKTHFSQYKQFTTKTFDECLEACSADAGCKYPIFIMNAKANCKFSGVKPAVIQTTSAFQILAVPTPAK</sequence>
<comment type="caution">
    <text evidence="7">The sequence shown here is derived from an EMBL/GenBank/DDBJ whole genome shotgun (WGS) entry which is preliminary data.</text>
</comment>
<dbReference type="RefSeq" id="XP_040645112.1">
    <property type="nucleotide sequence ID" value="XM_040793145.1"/>
</dbReference>
<evidence type="ECO:0000313" key="7">
    <source>
        <dbReference type="EMBL" id="KXG46576.1"/>
    </source>
</evidence>
<name>A0A135LC86_PENPA</name>
<feature type="region of interest" description="Disordered" evidence="6">
    <location>
        <begin position="1"/>
        <end position="32"/>
    </location>
</feature>
<evidence type="ECO:0000256" key="4">
    <source>
        <dbReference type="ARBA" id="ARBA00022827"/>
    </source>
</evidence>
<dbReference type="InterPro" id="IPR051209">
    <property type="entry name" value="FAD-bind_Monooxygenase_sf"/>
</dbReference>
<dbReference type="GeneID" id="63708445"/>
<dbReference type="InterPro" id="IPR020946">
    <property type="entry name" value="Flavin_mOase-like"/>
</dbReference>
<dbReference type="PANTHER" id="PTHR42877:SF11">
    <property type="entry name" value="MONOOXYGENASE, PUTATIVE (AFU_ORTHOLOGUE AFUA_6G13790)-RELATED"/>
    <property type="match status" value="1"/>
</dbReference>
<dbReference type="EMBL" id="LHQR01000069">
    <property type="protein sequence ID" value="KXG46576.1"/>
    <property type="molecule type" value="Genomic_DNA"/>
</dbReference>
<keyword evidence="5" id="KW-0560">Oxidoreductase</keyword>
<dbReference type="STRING" id="5078.A0A135LC86"/>
<dbReference type="InterPro" id="IPR036188">
    <property type="entry name" value="FAD/NAD-bd_sf"/>
</dbReference>
<evidence type="ECO:0000313" key="8">
    <source>
        <dbReference type="Proteomes" id="UP000070168"/>
    </source>
</evidence>
<evidence type="ECO:0000256" key="2">
    <source>
        <dbReference type="ARBA" id="ARBA00010139"/>
    </source>
</evidence>
<dbReference type="PANTHER" id="PTHR42877">
    <property type="entry name" value="L-ORNITHINE N(5)-MONOOXYGENASE-RELATED"/>
    <property type="match status" value="1"/>
</dbReference>
<proteinExistence type="inferred from homology"/>
<gene>
    <name evidence="7" type="ORF">PGRI_054320</name>
</gene>
<reference evidence="7 8" key="1">
    <citation type="journal article" date="2016" name="BMC Genomics">
        <title>Genome sequencing and secondary metabolism of the postharvest pathogen Penicillium griseofulvum.</title>
        <authorList>
            <person name="Banani H."/>
            <person name="Marcet-Houben M."/>
            <person name="Ballester A.R."/>
            <person name="Abbruscato P."/>
            <person name="Gonzalez-Candelas L."/>
            <person name="Gabaldon T."/>
            <person name="Spadaro D."/>
        </authorList>
    </citation>
    <scope>NUCLEOTIDE SEQUENCE [LARGE SCALE GENOMIC DNA]</scope>
    <source>
        <strain evidence="7 8">PG3</strain>
    </source>
</reference>
<dbReference type="GO" id="GO:0050661">
    <property type="term" value="F:NADP binding"/>
    <property type="evidence" value="ECO:0007669"/>
    <property type="project" value="InterPro"/>
</dbReference>
<evidence type="ECO:0000256" key="3">
    <source>
        <dbReference type="ARBA" id="ARBA00022630"/>
    </source>
</evidence>
<accession>A0A135LC86</accession>
<comment type="similarity">
    <text evidence="2">Belongs to the FAD-binding monooxygenase family.</text>
</comment>
<dbReference type="GO" id="GO:0004499">
    <property type="term" value="F:N,N-dimethylaniline monooxygenase activity"/>
    <property type="evidence" value="ECO:0007669"/>
    <property type="project" value="InterPro"/>
</dbReference>
<dbReference type="Proteomes" id="UP000070168">
    <property type="component" value="Unassembled WGS sequence"/>
</dbReference>
<feature type="compositionally biased region" description="Polar residues" evidence="6">
    <location>
        <begin position="1"/>
        <end position="21"/>
    </location>
</feature>
<dbReference type="SUPFAM" id="SSF51905">
    <property type="entry name" value="FAD/NAD(P)-binding domain"/>
    <property type="match status" value="2"/>
</dbReference>
<comment type="cofactor">
    <cofactor evidence="1">
        <name>FAD</name>
        <dbReference type="ChEBI" id="CHEBI:57692"/>
    </cofactor>
</comment>
<dbReference type="Pfam" id="PF00743">
    <property type="entry name" value="FMO-like"/>
    <property type="match status" value="1"/>
</dbReference>
<dbReference type="OMA" id="WDNTYDW"/>
<evidence type="ECO:0000256" key="6">
    <source>
        <dbReference type="SAM" id="MobiDB-lite"/>
    </source>
</evidence>
<dbReference type="AlphaFoldDB" id="A0A135LC86"/>
<dbReference type="Gene3D" id="3.50.50.60">
    <property type="entry name" value="FAD/NAD(P)-binding domain"/>
    <property type="match status" value="2"/>
</dbReference>
<keyword evidence="3" id="KW-0285">Flavoprotein</keyword>
<evidence type="ECO:0000256" key="1">
    <source>
        <dbReference type="ARBA" id="ARBA00001974"/>
    </source>
</evidence>
<keyword evidence="4" id="KW-0274">FAD</keyword>
<organism evidence="7 8">
    <name type="scientific">Penicillium patulum</name>
    <name type="common">Penicillium griseofulvum</name>
    <dbReference type="NCBI Taxonomy" id="5078"/>
    <lineage>
        <taxon>Eukaryota</taxon>
        <taxon>Fungi</taxon>
        <taxon>Dikarya</taxon>
        <taxon>Ascomycota</taxon>
        <taxon>Pezizomycotina</taxon>
        <taxon>Eurotiomycetes</taxon>
        <taxon>Eurotiomycetidae</taxon>
        <taxon>Eurotiales</taxon>
        <taxon>Aspergillaceae</taxon>
        <taxon>Penicillium</taxon>
    </lineage>
</organism>
<dbReference type="OrthoDB" id="74360at2759"/>
<dbReference type="GO" id="GO:0050660">
    <property type="term" value="F:flavin adenine dinucleotide binding"/>
    <property type="evidence" value="ECO:0007669"/>
    <property type="project" value="InterPro"/>
</dbReference>
<evidence type="ECO:0000256" key="5">
    <source>
        <dbReference type="ARBA" id="ARBA00023002"/>
    </source>
</evidence>
<keyword evidence="8" id="KW-1185">Reference proteome</keyword>
<protein>
    <submittedName>
        <fullName evidence="7">Uncharacterized protein</fullName>
    </submittedName>
</protein>